<dbReference type="GO" id="GO:0031419">
    <property type="term" value="F:cobalamin binding"/>
    <property type="evidence" value="ECO:0007669"/>
    <property type="project" value="InterPro"/>
</dbReference>
<gene>
    <name evidence="3" type="ORF">HY730_05320</name>
</gene>
<dbReference type="EMBL" id="JACQWF010000242">
    <property type="protein sequence ID" value="MBI4595784.1"/>
    <property type="molecule type" value="Genomic_DNA"/>
</dbReference>
<dbReference type="PANTHER" id="PTHR48101">
    <property type="entry name" value="METHYLMALONYL-COA MUTASE, MITOCHONDRIAL-RELATED"/>
    <property type="match status" value="1"/>
</dbReference>
<feature type="domain" description="Methylmalonyl-CoA mutase alpha/beta chain catalytic" evidence="2">
    <location>
        <begin position="2"/>
        <end position="468"/>
    </location>
</feature>
<dbReference type="Gene3D" id="3.20.20.240">
    <property type="entry name" value="Methylmalonyl-CoA mutase"/>
    <property type="match status" value="1"/>
</dbReference>
<comment type="caution">
    <text evidence="3">The sequence shown here is derived from an EMBL/GenBank/DDBJ whole genome shotgun (WGS) entry which is preliminary data.</text>
</comment>
<dbReference type="PANTHER" id="PTHR48101:SF1">
    <property type="entry name" value="METHYLMALONYL-COA MUTASE, LARGE SUBUNIT"/>
    <property type="match status" value="1"/>
</dbReference>
<dbReference type="InterPro" id="IPR006098">
    <property type="entry name" value="MMCoA_mutase_a_cat"/>
</dbReference>
<dbReference type="SUPFAM" id="SSF51703">
    <property type="entry name" value="Cobalamin (vitamin B12)-dependent enzymes"/>
    <property type="match status" value="1"/>
</dbReference>
<dbReference type="Proteomes" id="UP000772181">
    <property type="component" value="Unassembled WGS sequence"/>
</dbReference>
<keyword evidence="1" id="KW-0413">Isomerase</keyword>
<organism evidence="3 4">
    <name type="scientific">Tectimicrobiota bacterium</name>
    <dbReference type="NCBI Taxonomy" id="2528274"/>
    <lineage>
        <taxon>Bacteria</taxon>
        <taxon>Pseudomonadati</taxon>
        <taxon>Nitrospinota/Tectimicrobiota group</taxon>
        <taxon>Candidatus Tectimicrobiota</taxon>
    </lineage>
</organism>
<sequence>MLIGFESPETWNERQREMLQAGQTAANLAHCNTWMRGYDIDEVEKELIGTCGTPINLLKDMEICFKDIPLDRISVALNDCAPFTSTAMFFSMADKQGLPYSCLRGTTNQSDFLSHYVSLHMYCRFSLEGHRRATIDCIKFCTDNVPLWNPLSVIGQHMQQAGATPVQELAFTLSSAIYYVEECIKAGLDIDAFASRVSFFFDSTISVMEEIAKFRAGRRIWAKLMKERWGAKDPRSQRFKFHAQTSGRELTRQQVLNNLARVAFQAMAAVLGGAQSIHTDAYDEALNSPSAEAARLALMTQNIIAEETGLADVIDPLGGSYYLETLTAQMEEKTWEYINKIEAMGGMLKAVEKGFIQNEISRSSLKDVKAIEQKEKIVVGLNEYVIPEEMDFTPKFPKPDPVKVQRHIDRVREIKKTRDQGKARMALDHLKRVADGKTGNLFEAVLNAVKCNASHGEVVSALRDVYGEGKPLIVGF</sequence>
<proteinExistence type="predicted"/>
<evidence type="ECO:0000313" key="4">
    <source>
        <dbReference type="Proteomes" id="UP000772181"/>
    </source>
</evidence>
<evidence type="ECO:0000313" key="3">
    <source>
        <dbReference type="EMBL" id="MBI4595784.1"/>
    </source>
</evidence>
<dbReference type="GO" id="GO:0004494">
    <property type="term" value="F:methylmalonyl-CoA mutase activity"/>
    <property type="evidence" value="ECO:0007669"/>
    <property type="project" value="InterPro"/>
</dbReference>
<protein>
    <submittedName>
        <fullName evidence="3">Methylmalonyl-CoA mutase</fullName>
    </submittedName>
</protein>
<name>A0A933LQJ8_UNCTE</name>
<dbReference type="InterPro" id="IPR006099">
    <property type="entry name" value="MeMalonylCoA_mutase_a/b_cat"/>
</dbReference>
<dbReference type="Pfam" id="PF01642">
    <property type="entry name" value="MM_CoA_mutase"/>
    <property type="match status" value="1"/>
</dbReference>
<dbReference type="NCBIfam" id="TIGR00641">
    <property type="entry name" value="acid_CoA_mut_N"/>
    <property type="match status" value="1"/>
</dbReference>
<accession>A0A933LQJ8</accession>
<dbReference type="AlphaFoldDB" id="A0A933LQJ8"/>
<dbReference type="InterPro" id="IPR016176">
    <property type="entry name" value="Cbl-dep_enz_cat"/>
</dbReference>
<evidence type="ECO:0000259" key="2">
    <source>
        <dbReference type="Pfam" id="PF01642"/>
    </source>
</evidence>
<reference evidence="3" key="1">
    <citation type="submission" date="2020-07" db="EMBL/GenBank/DDBJ databases">
        <title>Huge and variable diversity of episymbiotic CPR bacteria and DPANN archaea in groundwater ecosystems.</title>
        <authorList>
            <person name="He C.Y."/>
            <person name="Keren R."/>
            <person name="Whittaker M."/>
            <person name="Farag I.F."/>
            <person name="Doudna J."/>
            <person name="Cate J.H.D."/>
            <person name="Banfield J.F."/>
        </authorList>
    </citation>
    <scope>NUCLEOTIDE SEQUENCE</scope>
    <source>
        <strain evidence="3">NC_groundwater_1482_Ag_S-0.65um_47_24</strain>
    </source>
</reference>
<evidence type="ECO:0000256" key="1">
    <source>
        <dbReference type="ARBA" id="ARBA00023235"/>
    </source>
</evidence>